<dbReference type="Proteomes" id="UP000009374">
    <property type="component" value="Unassembled WGS sequence"/>
</dbReference>
<dbReference type="Pfam" id="PF01370">
    <property type="entry name" value="Epimerase"/>
    <property type="match status" value="1"/>
</dbReference>
<feature type="domain" description="NAD-dependent epimerase/dehydratase" evidence="2">
    <location>
        <begin position="3"/>
        <end position="240"/>
    </location>
</feature>
<dbReference type="SUPFAM" id="SSF51735">
    <property type="entry name" value="NAD(P)-binding Rossmann-fold domains"/>
    <property type="match status" value="1"/>
</dbReference>
<dbReference type="InterPro" id="IPR001509">
    <property type="entry name" value="Epimerase_deHydtase"/>
</dbReference>
<comment type="similarity">
    <text evidence="1">Belongs to the NAD(P)-dependent epimerase/dehydratase family.</text>
</comment>
<proteinExistence type="inferred from homology"/>
<organism evidence="3 4">
    <name type="scientific">Leptospirillum ferrodiazotrophum</name>
    <dbReference type="NCBI Taxonomy" id="412449"/>
    <lineage>
        <taxon>Bacteria</taxon>
        <taxon>Pseudomonadati</taxon>
        <taxon>Nitrospirota</taxon>
        <taxon>Nitrospiria</taxon>
        <taxon>Nitrospirales</taxon>
        <taxon>Nitrospiraceae</taxon>
        <taxon>Leptospirillum</taxon>
    </lineage>
</organism>
<sequence length="313" mass="33693">MNIVIGGGAGFIGAPLARALSRMGHNVTAIDDMSTGYRSSRDSPVPLVKGSLDDSKFVARVIERTLPSLYIHLASQPDVRLSWESPAWDIQRTAGAIMGVLEAGRLASIPWILLVSSGEVLGKAGEKDRSPLSERTTIAPFSPYGISHAFAEFSLASLSDPHATRQTVVRLSPVYGPGQTVAGEGGLIGSAVRQTLLRSSVNPPAIPGNGGRVRDYVYIDDAVEALLHIISRDAEGVFHVGSNVPVSDREIFLEIGKILGDDAPVNYHSKTFADSEYRVLGHGRLAQESDWECEVSFHEGMARTIKFFSEVIQ</sequence>
<evidence type="ECO:0000256" key="1">
    <source>
        <dbReference type="ARBA" id="ARBA00007637"/>
    </source>
</evidence>
<reference evidence="3 4" key="1">
    <citation type="journal article" date="2009" name="Appl. Environ. Microbiol.">
        <title>Community genomic and proteomic analyses of chemoautotrophic iron-oxidizing "Leptospirillum rubarum" (Group II) and "Leptospirillum ferrodiazotrophum" (Group III) bacteria in acid mine drainage biofilms.</title>
        <authorList>
            <person name="Goltsman D.S."/>
            <person name="Denef V.J."/>
            <person name="Singer S.W."/>
            <person name="VerBerkmoes N.C."/>
            <person name="Lefsrud M."/>
            <person name="Mueller R.S."/>
            <person name="Dick G.J."/>
            <person name="Sun C.L."/>
            <person name="Wheeler K.E."/>
            <person name="Zemla A."/>
            <person name="Baker B.J."/>
            <person name="Hauser L."/>
            <person name="Land M."/>
            <person name="Shah M.B."/>
            <person name="Thelen M.P."/>
            <person name="Hettich R.L."/>
            <person name="Banfield J.F."/>
        </authorList>
    </citation>
    <scope>NUCLEOTIDE SEQUENCE [LARGE SCALE GENOMIC DNA]</scope>
</reference>
<dbReference type="AlphaFoldDB" id="C6HUJ1"/>
<protein>
    <submittedName>
        <fullName evidence="3">NAD-dependent epimerase/dehydratase</fullName>
    </submittedName>
</protein>
<dbReference type="PANTHER" id="PTHR43000">
    <property type="entry name" value="DTDP-D-GLUCOSE 4,6-DEHYDRATASE-RELATED"/>
    <property type="match status" value="1"/>
</dbReference>
<dbReference type="InterPro" id="IPR036291">
    <property type="entry name" value="NAD(P)-bd_dom_sf"/>
</dbReference>
<accession>C6HUJ1</accession>
<dbReference type="EMBL" id="GG693856">
    <property type="protein sequence ID" value="EES53724.1"/>
    <property type="molecule type" value="Genomic_DNA"/>
</dbReference>
<keyword evidence="4" id="KW-1185">Reference proteome</keyword>
<evidence type="ECO:0000313" key="4">
    <source>
        <dbReference type="Proteomes" id="UP000009374"/>
    </source>
</evidence>
<gene>
    <name evidence="3" type="ORF">UBAL3_60500020</name>
</gene>
<evidence type="ECO:0000259" key="2">
    <source>
        <dbReference type="Pfam" id="PF01370"/>
    </source>
</evidence>
<dbReference type="Gene3D" id="3.40.50.720">
    <property type="entry name" value="NAD(P)-binding Rossmann-like Domain"/>
    <property type="match status" value="1"/>
</dbReference>
<evidence type="ECO:0000313" key="3">
    <source>
        <dbReference type="EMBL" id="EES53724.1"/>
    </source>
</evidence>
<dbReference type="Gene3D" id="3.90.25.10">
    <property type="entry name" value="UDP-galactose 4-epimerase, domain 1"/>
    <property type="match status" value="1"/>
</dbReference>
<name>C6HUJ1_9BACT</name>